<gene>
    <name evidence="3" type="ORF">J2Z76_003354</name>
</gene>
<reference evidence="3 4" key="1">
    <citation type="submission" date="2021-03" db="EMBL/GenBank/DDBJ databases">
        <title>Genomic Encyclopedia of Type Strains, Phase IV (KMG-IV): sequencing the most valuable type-strain genomes for metagenomic binning, comparative biology and taxonomic classification.</title>
        <authorList>
            <person name="Goeker M."/>
        </authorList>
    </citation>
    <scope>NUCLEOTIDE SEQUENCE [LARGE SCALE GENOMIC DNA]</scope>
    <source>
        <strain evidence="3 4">DSM 24004</strain>
    </source>
</reference>
<evidence type="ECO:0000259" key="1">
    <source>
        <dbReference type="Pfam" id="PF01548"/>
    </source>
</evidence>
<sequence length="424" mass="48474">MMKLVYPICCGVDVHKNIFVATIVSTDDVGIANYQQKSFSTINYDIKNFHNWLIDNNCYHVCMESTGKYWIPIFNYLETDIDVCLTHPKYVRAIKGKKTDKKDSKWIADLYKFDLVRNSFIPPKDIRELREISRYRFKLVCMKSSEKNRIQNSMTVSNIGIASILSDPFGKTATEIISYLLTHTSESFDEKACRKLIKKGAKAKSNDIIAAINGYTIEADQRLKMELARDHLNYLDEMITKTEVELYIRIKPYWHLVELIASMPGMTEISATFTLAEIGIDMSVFEDAKHLISWAGLAPANNESAGKKKSVKIGKAGQYIKPLLVQCALAAVKSKKEPYFAVKYQHIKKRRGHKKAVIAIARMMLVCIYHMISEEKPFNPTDYTELMDPHHHVGKVALNEANVFAYLQQQGYDISLIKKNCNDN</sequence>
<feature type="domain" description="Transposase IS116/IS110/IS902 C-terminal" evidence="2">
    <location>
        <begin position="258"/>
        <end position="344"/>
    </location>
</feature>
<dbReference type="EMBL" id="JAGGKS010000019">
    <property type="protein sequence ID" value="MBP1927451.1"/>
    <property type="molecule type" value="Genomic_DNA"/>
</dbReference>
<dbReference type="PANTHER" id="PTHR33055:SF15">
    <property type="entry name" value="TRANSPOSASE-RELATED"/>
    <property type="match status" value="1"/>
</dbReference>
<proteinExistence type="predicted"/>
<dbReference type="RefSeq" id="WP_209513153.1">
    <property type="nucleotide sequence ID" value="NZ_JAGGKS010000019.1"/>
</dbReference>
<feature type="domain" description="Transposase IS110-like N-terminal" evidence="1">
    <location>
        <begin position="10"/>
        <end position="154"/>
    </location>
</feature>
<dbReference type="InterPro" id="IPR002525">
    <property type="entry name" value="Transp_IS110-like_N"/>
</dbReference>
<dbReference type="Pfam" id="PF02371">
    <property type="entry name" value="Transposase_20"/>
    <property type="match status" value="1"/>
</dbReference>
<dbReference type="NCBIfam" id="NF033542">
    <property type="entry name" value="transpos_IS110"/>
    <property type="match status" value="1"/>
</dbReference>
<evidence type="ECO:0000313" key="3">
    <source>
        <dbReference type="EMBL" id="MBP1927451.1"/>
    </source>
</evidence>
<dbReference type="Pfam" id="PF01548">
    <property type="entry name" value="DEDD_Tnp_IS110"/>
    <property type="match status" value="1"/>
</dbReference>
<name>A0ABS4GIC9_9FIRM</name>
<keyword evidence="4" id="KW-1185">Reference proteome</keyword>
<evidence type="ECO:0000313" key="4">
    <source>
        <dbReference type="Proteomes" id="UP001519342"/>
    </source>
</evidence>
<dbReference type="InterPro" id="IPR047650">
    <property type="entry name" value="Transpos_IS110"/>
</dbReference>
<accession>A0ABS4GIC9</accession>
<evidence type="ECO:0000259" key="2">
    <source>
        <dbReference type="Pfam" id="PF02371"/>
    </source>
</evidence>
<dbReference type="Proteomes" id="UP001519342">
    <property type="component" value="Unassembled WGS sequence"/>
</dbReference>
<comment type="caution">
    <text evidence="3">The sequence shown here is derived from an EMBL/GenBank/DDBJ whole genome shotgun (WGS) entry which is preliminary data.</text>
</comment>
<dbReference type="InterPro" id="IPR003346">
    <property type="entry name" value="Transposase_20"/>
</dbReference>
<dbReference type="PANTHER" id="PTHR33055">
    <property type="entry name" value="TRANSPOSASE FOR INSERTION SEQUENCE ELEMENT IS1111A"/>
    <property type="match status" value="1"/>
</dbReference>
<protein>
    <submittedName>
        <fullName evidence="3">Transposase</fullName>
    </submittedName>
</protein>
<organism evidence="3 4">
    <name type="scientific">Sedimentibacter acidaminivorans</name>
    <dbReference type="NCBI Taxonomy" id="913099"/>
    <lineage>
        <taxon>Bacteria</taxon>
        <taxon>Bacillati</taxon>
        <taxon>Bacillota</taxon>
        <taxon>Tissierellia</taxon>
        <taxon>Sedimentibacter</taxon>
    </lineage>
</organism>